<protein>
    <recommendedName>
        <fullName evidence="3">Retrotransposon gag domain-containing protein</fullName>
    </recommendedName>
</protein>
<sequence>MLRTLSPTEEHGVALGFIIREQHEVASAKPVSPRETPRKEYLKLRVSYYMGREGETLLRWLVELDTAVMAQRLVDPLAKVAFAMSCLGGRARSWDYGRRLTDPTYGSFKKPPQNEFRSRAEFPDLQQGKQDIHAYAQRARYFVSNVVTNPMDEATKVVMVMTELKDEPVTTYLF</sequence>
<comment type="caution">
    <text evidence="1">The sequence shown here is derived from an EMBL/GenBank/DDBJ whole genome shotgun (WGS) entry which is preliminary data.</text>
</comment>
<gene>
    <name evidence="1" type="ORF">PHMEG_00029689</name>
</gene>
<keyword evidence="2" id="KW-1185">Reference proteome</keyword>
<proteinExistence type="predicted"/>
<name>A0A225V4H6_9STRA</name>
<accession>A0A225V4H6</accession>
<evidence type="ECO:0000313" key="1">
    <source>
        <dbReference type="EMBL" id="OWY99319.1"/>
    </source>
</evidence>
<reference evidence="2" key="1">
    <citation type="submission" date="2017-03" db="EMBL/GenBank/DDBJ databases">
        <title>Phytopthora megakarya and P. palmivora, two closely related causual agents of cacao black pod achieved similar genome size and gene model numbers by different mechanisms.</title>
        <authorList>
            <person name="Ali S."/>
            <person name="Shao J."/>
            <person name="Larry D.J."/>
            <person name="Kronmiller B."/>
            <person name="Shen D."/>
            <person name="Strem M.D."/>
            <person name="Melnick R.L."/>
            <person name="Guiltinan M.J."/>
            <person name="Tyler B.M."/>
            <person name="Meinhardt L.W."/>
            <person name="Bailey B.A."/>
        </authorList>
    </citation>
    <scope>NUCLEOTIDE SEQUENCE [LARGE SCALE GENOMIC DNA]</scope>
    <source>
        <strain evidence="2">zdho120</strain>
    </source>
</reference>
<dbReference type="EMBL" id="NBNE01008592">
    <property type="protein sequence ID" value="OWY99319.1"/>
    <property type="molecule type" value="Genomic_DNA"/>
</dbReference>
<dbReference type="Proteomes" id="UP000198211">
    <property type="component" value="Unassembled WGS sequence"/>
</dbReference>
<organism evidence="1 2">
    <name type="scientific">Phytophthora megakarya</name>
    <dbReference type="NCBI Taxonomy" id="4795"/>
    <lineage>
        <taxon>Eukaryota</taxon>
        <taxon>Sar</taxon>
        <taxon>Stramenopiles</taxon>
        <taxon>Oomycota</taxon>
        <taxon>Peronosporomycetes</taxon>
        <taxon>Peronosporales</taxon>
        <taxon>Peronosporaceae</taxon>
        <taxon>Phytophthora</taxon>
    </lineage>
</organism>
<dbReference type="OrthoDB" id="92110at2759"/>
<dbReference type="AlphaFoldDB" id="A0A225V4H6"/>
<evidence type="ECO:0008006" key="3">
    <source>
        <dbReference type="Google" id="ProtNLM"/>
    </source>
</evidence>
<evidence type="ECO:0000313" key="2">
    <source>
        <dbReference type="Proteomes" id="UP000198211"/>
    </source>
</evidence>